<dbReference type="AlphaFoldDB" id="C1EJ40"/>
<proteinExistence type="predicted"/>
<feature type="compositionally biased region" description="Basic and acidic residues" evidence="1">
    <location>
        <begin position="71"/>
        <end position="83"/>
    </location>
</feature>
<evidence type="ECO:0000313" key="3">
    <source>
        <dbReference type="Proteomes" id="UP000002009"/>
    </source>
</evidence>
<dbReference type="InParanoid" id="C1EJ40"/>
<dbReference type="EMBL" id="CP001334">
    <property type="protein sequence ID" value="ACO68122.1"/>
    <property type="molecule type" value="Genomic_DNA"/>
</dbReference>
<organism evidence="2 3">
    <name type="scientific">Micromonas commoda (strain RCC299 / NOUM17 / CCMP2709)</name>
    <name type="common">Picoplanktonic green alga</name>
    <dbReference type="NCBI Taxonomy" id="296587"/>
    <lineage>
        <taxon>Eukaryota</taxon>
        <taxon>Viridiplantae</taxon>
        <taxon>Chlorophyta</taxon>
        <taxon>Mamiellophyceae</taxon>
        <taxon>Mamiellales</taxon>
        <taxon>Mamiellaceae</taxon>
        <taxon>Micromonas</taxon>
    </lineage>
</organism>
<dbReference type="OrthoDB" id="10465994at2759"/>
<dbReference type="RefSeq" id="XP_002506864.1">
    <property type="nucleotide sequence ID" value="XM_002506818.1"/>
</dbReference>
<keyword evidence="3" id="KW-1185">Reference proteome</keyword>
<name>C1EJ40_MICCC</name>
<reference evidence="2 3" key="1">
    <citation type="journal article" date="2009" name="Science">
        <title>Green evolution and dynamic adaptations revealed by genomes of the marine picoeukaryotes Micromonas.</title>
        <authorList>
            <person name="Worden A.Z."/>
            <person name="Lee J.H."/>
            <person name="Mock T."/>
            <person name="Rouze P."/>
            <person name="Simmons M.P."/>
            <person name="Aerts A.L."/>
            <person name="Allen A.E."/>
            <person name="Cuvelier M.L."/>
            <person name="Derelle E."/>
            <person name="Everett M.V."/>
            <person name="Foulon E."/>
            <person name="Grimwood J."/>
            <person name="Gundlach H."/>
            <person name="Henrissat B."/>
            <person name="Napoli C."/>
            <person name="McDonald S.M."/>
            <person name="Parker M.S."/>
            <person name="Rombauts S."/>
            <person name="Salamov A."/>
            <person name="Von Dassow P."/>
            <person name="Badger J.H."/>
            <person name="Coutinho P.M."/>
            <person name="Demir E."/>
            <person name="Dubchak I."/>
            <person name="Gentemann C."/>
            <person name="Eikrem W."/>
            <person name="Gready J.E."/>
            <person name="John U."/>
            <person name="Lanier W."/>
            <person name="Lindquist E.A."/>
            <person name="Lucas S."/>
            <person name="Mayer K.F."/>
            <person name="Moreau H."/>
            <person name="Not F."/>
            <person name="Otillar R."/>
            <person name="Panaud O."/>
            <person name="Pangilinan J."/>
            <person name="Paulsen I."/>
            <person name="Piegu B."/>
            <person name="Poliakov A."/>
            <person name="Robbens S."/>
            <person name="Schmutz J."/>
            <person name="Toulza E."/>
            <person name="Wyss T."/>
            <person name="Zelensky A."/>
            <person name="Zhou K."/>
            <person name="Armbrust E.V."/>
            <person name="Bhattacharya D."/>
            <person name="Goodenough U.W."/>
            <person name="Van de Peer Y."/>
            <person name="Grigoriev I.V."/>
        </authorList>
    </citation>
    <scope>NUCLEOTIDE SEQUENCE [LARGE SCALE GENOMIC DNA]</scope>
    <source>
        <strain evidence="3">RCC299 / NOUM17</strain>
    </source>
</reference>
<evidence type="ECO:0000313" key="2">
    <source>
        <dbReference type="EMBL" id="ACO68122.1"/>
    </source>
</evidence>
<feature type="compositionally biased region" description="Polar residues" evidence="1">
    <location>
        <begin position="88"/>
        <end position="97"/>
    </location>
</feature>
<sequence length="97" mass="11295">MTKVHREMEGVGRTAGHGPYKCQECGEMRAKKDFSQRQLELPKKVGITCRHCNEHDKFEKKEDRRKSLDEARNAHKKNAEIHNKGRQVHQTFHSVTA</sequence>
<accession>C1EJ40</accession>
<dbReference type="Proteomes" id="UP000002009">
    <property type="component" value="Chromosome 16"/>
</dbReference>
<dbReference type="GeneID" id="8249644"/>
<dbReference type="KEGG" id="mis:MICPUN_64798"/>
<evidence type="ECO:0000256" key="1">
    <source>
        <dbReference type="SAM" id="MobiDB-lite"/>
    </source>
</evidence>
<protein>
    <submittedName>
        <fullName evidence="2">Uncharacterized protein</fullName>
    </submittedName>
</protein>
<feature type="region of interest" description="Disordered" evidence="1">
    <location>
        <begin position="71"/>
        <end position="97"/>
    </location>
</feature>
<gene>
    <name evidence="2" type="ORF">MICPUN_64798</name>
</gene>
<dbReference type="OMA" id="GRATHQN"/>